<keyword evidence="1" id="KW-0812">Transmembrane</keyword>
<comment type="caution">
    <text evidence="4">The sequence shown here is derived from an EMBL/GenBank/DDBJ whole genome shotgun (WGS) entry which is preliminary data.</text>
</comment>
<keyword evidence="2" id="KW-0732">Signal</keyword>
<keyword evidence="1" id="KW-0472">Membrane</keyword>
<reference evidence="4 5" key="1">
    <citation type="journal article" date="2021" name="Arch. Microbiol.">
        <title>Myceligenerans indicum sp. nov., an actinobacterium isolated from mangrove sediment of Sundarbans, India.</title>
        <authorList>
            <person name="Asha K."/>
            <person name="Bhadury P."/>
        </authorList>
    </citation>
    <scope>NUCLEOTIDE SEQUENCE [LARGE SCALE GENOMIC DNA]</scope>
    <source>
        <strain evidence="4 5">I2</strain>
    </source>
</reference>
<dbReference type="Pfam" id="PF13559">
    <property type="entry name" value="DUF4129"/>
    <property type="match status" value="1"/>
</dbReference>
<name>A0ABS1LRL1_9MICO</name>
<organism evidence="4 5">
    <name type="scientific">Myceligenerans indicum</name>
    <dbReference type="NCBI Taxonomy" id="2593663"/>
    <lineage>
        <taxon>Bacteria</taxon>
        <taxon>Bacillati</taxon>
        <taxon>Actinomycetota</taxon>
        <taxon>Actinomycetes</taxon>
        <taxon>Micrococcales</taxon>
        <taxon>Promicromonosporaceae</taxon>
        <taxon>Myceligenerans</taxon>
    </lineage>
</organism>
<evidence type="ECO:0000313" key="4">
    <source>
        <dbReference type="EMBL" id="MBL0888931.1"/>
    </source>
</evidence>
<keyword evidence="5" id="KW-1185">Reference proteome</keyword>
<evidence type="ECO:0000313" key="5">
    <source>
        <dbReference type="Proteomes" id="UP000675409"/>
    </source>
</evidence>
<sequence length="231" mass="23947">MRAAATATVLLLLVVLAAAASTPWEVHAPDLEAILPTNPAEFPTIPPEPTPAASAPAPEEYLNSTAQDIIALVLGLLCLALLAWLGVALGRRLRDRYVPEGAGHEPTPAGTTAPGADPDLLAEAVRDAAERALERVERARGVPRDAVVAAWVALEDAAAEHGSARDPAHTTTEFTTTLLATTSAPATDVATLRGLYQRARFTSRPVTDDDVAAAQAALAAIARALQPQGTP</sequence>
<feature type="chain" id="PRO_5045991433" evidence="2">
    <location>
        <begin position="29"/>
        <end position="231"/>
    </location>
</feature>
<dbReference type="InterPro" id="IPR025403">
    <property type="entry name" value="TgpA-like_C"/>
</dbReference>
<evidence type="ECO:0000256" key="2">
    <source>
        <dbReference type="SAM" id="SignalP"/>
    </source>
</evidence>
<protein>
    <submittedName>
        <fullName evidence="4">DUF4129 domain-containing protein</fullName>
    </submittedName>
</protein>
<dbReference type="RefSeq" id="WP_201851568.1">
    <property type="nucleotide sequence ID" value="NZ_JABBYC010000115.1"/>
</dbReference>
<feature type="signal peptide" evidence="2">
    <location>
        <begin position="1"/>
        <end position="28"/>
    </location>
</feature>
<feature type="domain" description="Protein-glutamine gamma-glutamyltransferase-like C-terminal" evidence="3">
    <location>
        <begin position="150"/>
        <end position="218"/>
    </location>
</feature>
<gene>
    <name evidence="4" type="ORF">HGK34_22125</name>
</gene>
<evidence type="ECO:0000256" key="1">
    <source>
        <dbReference type="SAM" id="Phobius"/>
    </source>
</evidence>
<dbReference type="Proteomes" id="UP000675409">
    <property type="component" value="Unassembled WGS sequence"/>
</dbReference>
<feature type="transmembrane region" description="Helical" evidence="1">
    <location>
        <begin position="69"/>
        <end position="89"/>
    </location>
</feature>
<accession>A0ABS1LRL1</accession>
<proteinExistence type="predicted"/>
<keyword evidence="1" id="KW-1133">Transmembrane helix</keyword>
<dbReference type="EMBL" id="JABBYC010000115">
    <property type="protein sequence ID" value="MBL0888931.1"/>
    <property type="molecule type" value="Genomic_DNA"/>
</dbReference>
<evidence type="ECO:0000259" key="3">
    <source>
        <dbReference type="Pfam" id="PF13559"/>
    </source>
</evidence>